<evidence type="ECO:0000313" key="3">
    <source>
        <dbReference type="Proteomes" id="UP000252530"/>
    </source>
</evidence>
<comment type="caution">
    <text evidence="2">The sequence shown here is derived from an EMBL/GenBank/DDBJ whole genome shotgun (WGS) entry which is preliminary data.</text>
</comment>
<reference evidence="2 3" key="1">
    <citation type="submission" date="2017-10" db="EMBL/GenBank/DDBJ databases">
        <title>Bifidobacterium xylocopum sp. nov. and Bifidobacterium aemilianum sp. nov., from the carpenter bee (Xylocopa violacea) digestive tract.</title>
        <authorList>
            <person name="Alberoni D."/>
            <person name="Baffoni L."/>
            <person name="Di Gioia D."/>
            <person name="Gaggia F."/>
            <person name="Biavati B."/>
        </authorList>
    </citation>
    <scope>NUCLEOTIDE SEQUENCE [LARGE SCALE GENOMIC DNA]</scope>
    <source>
        <strain evidence="2 3">XV10</strain>
    </source>
</reference>
<dbReference type="EMBL" id="PDCG01000002">
    <property type="protein sequence ID" value="RBP98289.1"/>
    <property type="molecule type" value="Genomic_DNA"/>
</dbReference>
<dbReference type="Proteomes" id="UP000252530">
    <property type="component" value="Unassembled WGS sequence"/>
</dbReference>
<dbReference type="AlphaFoldDB" id="A0A366K9L6"/>
<dbReference type="OrthoDB" id="9799173at2"/>
<proteinExistence type="predicted"/>
<dbReference type="InterPro" id="IPR025272">
    <property type="entry name" value="SocA_Panacea"/>
</dbReference>
<evidence type="ECO:0000313" key="2">
    <source>
        <dbReference type="EMBL" id="RBP98289.1"/>
    </source>
</evidence>
<gene>
    <name evidence="2" type="ORF">CRD60_03170</name>
</gene>
<name>A0A366K9L6_9BIFI</name>
<dbReference type="RefSeq" id="WP_113859973.1">
    <property type="nucleotide sequence ID" value="NZ_PDCG01000002.1"/>
</dbReference>
<keyword evidence="3" id="KW-1185">Reference proteome</keyword>
<feature type="domain" description="Antitoxin SocA-like Panacea" evidence="1">
    <location>
        <begin position="28"/>
        <end position="72"/>
    </location>
</feature>
<evidence type="ECO:0000259" key="1">
    <source>
        <dbReference type="Pfam" id="PF13274"/>
    </source>
</evidence>
<accession>A0A366K9L6</accession>
<organism evidence="2 3">
    <name type="scientific">Bifidobacterium aemilianum</name>
    <dbReference type="NCBI Taxonomy" id="2493120"/>
    <lineage>
        <taxon>Bacteria</taxon>
        <taxon>Bacillati</taxon>
        <taxon>Actinomycetota</taxon>
        <taxon>Actinomycetes</taxon>
        <taxon>Bifidobacteriales</taxon>
        <taxon>Bifidobacteriaceae</taxon>
        <taxon>Bifidobacterium</taxon>
    </lineage>
</organism>
<sequence length="170" mass="18686">MNSLDVANLLIDRYGSTTIMTNLMLNSLVYFAQVESLRNNHTPLFTDAIEAWEVGPVEPAVVQAFKGYGRRRVTRPRGCIPDDASLLPLLDGVMAKYGFMTAYDMVCFACRQGSAWLEAYQGGDGSVIAGDDIIRSRDGLDLPVHAGSLASAIGHVNYRWPNTFRILKNA</sequence>
<dbReference type="Pfam" id="PF13274">
    <property type="entry name" value="SocA_Panacea"/>
    <property type="match status" value="1"/>
</dbReference>
<protein>
    <recommendedName>
        <fullName evidence="1">Antitoxin SocA-like Panacea domain-containing protein</fullName>
    </recommendedName>
</protein>